<dbReference type="Proteomes" id="UP001642464">
    <property type="component" value="Unassembled WGS sequence"/>
</dbReference>
<gene>
    <name evidence="1" type="ORF">SCF082_LOCUS38008</name>
</gene>
<protein>
    <submittedName>
        <fullName evidence="1">Uncharacterized protein</fullName>
    </submittedName>
</protein>
<keyword evidence="2" id="KW-1185">Reference proteome</keyword>
<reference evidence="1 2" key="1">
    <citation type="submission" date="2024-02" db="EMBL/GenBank/DDBJ databases">
        <authorList>
            <person name="Chen Y."/>
            <person name="Shah S."/>
            <person name="Dougan E. K."/>
            <person name="Thang M."/>
            <person name="Chan C."/>
        </authorList>
    </citation>
    <scope>NUCLEOTIDE SEQUENCE [LARGE SCALE GENOMIC DNA]</scope>
</reference>
<accession>A0ABP0PUD2</accession>
<comment type="caution">
    <text evidence="1">The sequence shown here is derived from an EMBL/GenBank/DDBJ whole genome shotgun (WGS) entry which is preliminary data.</text>
</comment>
<organism evidence="1 2">
    <name type="scientific">Durusdinium trenchii</name>
    <dbReference type="NCBI Taxonomy" id="1381693"/>
    <lineage>
        <taxon>Eukaryota</taxon>
        <taxon>Sar</taxon>
        <taxon>Alveolata</taxon>
        <taxon>Dinophyceae</taxon>
        <taxon>Suessiales</taxon>
        <taxon>Symbiodiniaceae</taxon>
        <taxon>Durusdinium</taxon>
    </lineage>
</organism>
<name>A0ABP0PUD2_9DINO</name>
<sequence length="355" mass="40422">MNFLDAANRQQSSSATEPLFRPIFQVEINLKARQGAGLHLSDTCCQFIDINTLLSKEDKNKLMGMDDKEDKWKFLTSVTLEETLLCSRHTARCKPGFAVLDISGSMCVHYSTLGKKVDHKLLKEDGPANNLLLIYLVYHKNRGTALLLRENLKAFSTEYDVFILPEMWNVHGNPADAYNSMKQHIKDQIEPVHLSDVIWVTQEHDLRMEMQDSYNRNCELPLDKVASISLQDWTALLSQEERENYSGYLKRLDMADKEVQDRELCVVAVQQDPVAFPMQSRGGTLPAFTTDSTKRLMVTNRDRWMLAKEKLACFGFPVCKAGLGSIMFKLSILLFWPTSMCAIFYPLACSQSLCV</sequence>
<evidence type="ECO:0000313" key="2">
    <source>
        <dbReference type="Proteomes" id="UP001642464"/>
    </source>
</evidence>
<proteinExistence type="predicted"/>
<evidence type="ECO:0000313" key="1">
    <source>
        <dbReference type="EMBL" id="CAK9079648.1"/>
    </source>
</evidence>
<dbReference type="EMBL" id="CAXAMM010038636">
    <property type="protein sequence ID" value="CAK9079648.1"/>
    <property type="molecule type" value="Genomic_DNA"/>
</dbReference>